<evidence type="ECO:0000313" key="3">
    <source>
        <dbReference type="Proteomes" id="UP000007347"/>
    </source>
</evidence>
<protein>
    <recommendedName>
        <fullName evidence="1">DUF4214 domain-containing protein</fullName>
    </recommendedName>
</protein>
<dbReference type="OrthoDB" id="480426at2"/>
<organism evidence="2 3">
    <name type="scientific">Desulfobacula toluolica (strain DSM 7467 / Tol2)</name>
    <dbReference type="NCBI Taxonomy" id="651182"/>
    <lineage>
        <taxon>Bacteria</taxon>
        <taxon>Pseudomonadati</taxon>
        <taxon>Thermodesulfobacteriota</taxon>
        <taxon>Desulfobacteria</taxon>
        <taxon>Desulfobacterales</taxon>
        <taxon>Desulfobacteraceae</taxon>
        <taxon>Desulfobacula</taxon>
    </lineage>
</organism>
<dbReference type="InterPro" id="IPR025282">
    <property type="entry name" value="DUF4214"/>
</dbReference>
<accession>K0NFB3</accession>
<sequence>MAVTREEVAELFAATFNRAPLSEGLDYWTSSDFTIEMVANSFFDQAEAQAIYTNDGDPISSEEFVIRIFDNLFNRLPAVAGLEYWTNALDSDAVSQGEMILAVKNGATGDDALILANKTEVGLYHADQGATGTDFSLANIDATDASVASAMAAVDATITERLTLTQRADKSTGTDGDDVFVAPVTQNEIGSGELANTFETGDVLSGGQGADVLRADLIATGTIQDNFNGAAISATTTGIEAVYLTAITPQIDTANNTTWASTIDAGRMADVEQWWTDESRADVQIEDIRTRPQDTVFGMELTDPNVSYSAFFNPLFLDGDMSAESALTLIVQEITDGQAPSVTELENITVREINFSLGGTDYTLDTEDIRAANTWADLETAIAAELVEQGLATLSVSHTGNGVFEINDSEGTAFAVEDGEALILGVASDIDTRNRLEVGRLETEGQTSSTLILDGAGSGSQGGAVNIAAASGDRGVEVMDVQVGRDSHISSLASENNPRNVASGFEMEQMLEEVNVTHTDAGTGTLQIGTRTVDAQGVSTTTDDRLNTDGLTDVRIFDASGFDAALKVGAALTGNAFDKYLADADDTVQFSYLLGDAGSNLNLAVNNVLAGDVDFALEIVGGDGDDRINLSGLADKHQTAVDGELSDNTLEVNTSTGFAATQNGFDVAVAAGTDLNAAETSFDDVSNIDTVVIGANTVNVGAQANVAAAQAAAIAPAANANFADTTHDISAGGFGDVDNFVIATNTTVDYTIGGVAFTTNINGITDTRLINLDATTQTAEVSGKNQTLGAGNSDNNQAFGTIRLSNTTGSELDLALSNTARATGRLTVNALTIDGNTSEVRTLNLDSAGTRQTSNTVAALNGNLVNTFNLEGSQDLRITNLASAANSIAAIAADIDSLDVDASTLEGDLYLGVTGAVVTAIDGAMGTNRTVELIGTEGTADILNIRDGVTTTNATTISEFETIRFGDGGTGIAASPSITVATNFNATNVADVDLYDLIDSTVAISLTNLRATENVQINSVDTNGSTVNGDVTLAAANPTTGSAVNVDFVSDTVAGAVDASFWGVGGNNLNVQDFAAINLDMGGSTVDSYDYNFELNLMANPTSGLVNARTLEITGGAGVGVFQDTLTLGLLDTALTLVDFSNYNGSFTTQGWDSLKGTNATVAVNEFDFIFDVGGDNTVIAIPAAAAPASVDTAEIITVDLTLGGGIVGAGALAAGDSITINFAGGEYVFNNTTGAAIAEASLDEAIVADAGNHPDAFSIVAGAGNALTLTAAIPGDMPAAVITSLQGGVAGVTDAAVTAAVVVATAGDVVGTNVTGFDLVTAASEYITAFDFNTDADAFGTIWQINNFMAFEAGENIDLSNQSIIDLRDLGVDSAADISVQAGDAYLAGLTAAEIAVYDAAQGLGFSAANFVAGNAVVTSNEGLNYTILLTGVDSADLVNENFSGIA</sequence>
<evidence type="ECO:0000313" key="2">
    <source>
        <dbReference type="EMBL" id="CCK79580.1"/>
    </source>
</evidence>
<dbReference type="KEGG" id="dto:TOL2_C14170"/>
<gene>
    <name evidence="2" type="ordered locus">TOL2_C14170</name>
</gene>
<feature type="domain" description="DUF4214" evidence="1">
    <location>
        <begin position="39"/>
        <end position="103"/>
    </location>
</feature>
<dbReference type="RefSeq" id="WP_014956927.1">
    <property type="nucleotide sequence ID" value="NC_018645.1"/>
</dbReference>
<proteinExistence type="predicted"/>
<dbReference type="Proteomes" id="UP000007347">
    <property type="component" value="Chromosome"/>
</dbReference>
<evidence type="ECO:0000259" key="1">
    <source>
        <dbReference type="Pfam" id="PF13946"/>
    </source>
</evidence>
<dbReference type="STRING" id="651182.TOL2_C14170"/>
<name>K0NFB3_DESTT</name>
<dbReference type="HOGENOM" id="CLU_251460_0_0_7"/>
<dbReference type="EMBL" id="FO203503">
    <property type="protein sequence ID" value="CCK79580.1"/>
    <property type="molecule type" value="Genomic_DNA"/>
</dbReference>
<keyword evidence="3" id="KW-1185">Reference proteome</keyword>
<dbReference type="PATRIC" id="fig|651182.5.peg.1698"/>
<dbReference type="Pfam" id="PF13946">
    <property type="entry name" value="DUF4214"/>
    <property type="match status" value="1"/>
</dbReference>
<reference evidence="2 3" key="1">
    <citation type="journal article" date="2013" name="Environ. Microbiol.">
        <title>Complete genome, catabolic sub-proteomes and key-metabolites of Desulfobacula toluolica Tol2, a marine, aromatic compound-degrading, sulfate-reducing bacterium.</title>
        <authorList>
            <person name="Wohlbrand L."/>
            <person name="Jacob J.H."/>
            <person name="Kube M."/>
            <person name="Mussmann M."/>
            <person name="Jarling R."/>
            <person name="Beck A."/>
            <person name="Amann R."/>
            <person name="Wilkes H."/>
            <person name="Reinhardt R."/>
            <person name="Rabus R."/>
        </authorList>
    </citation>
    <scope>NUCLEOTIDE SEQUENCE [LARGE SCALE GENOMIC DNA]</scope>
    <source>
        <strain evidence="3">DSM 7467 / Tol2</strain>
    </source>
</reference>